<evidence type="ECO:0000313" key="9">
    <source>
        <dbReference type="EMBL" id="RKD95546.1"/>
    </source>
</evidence>
<evidence type="ECO:0000256" key="4">
    <source>
        <dbReference type="ARBA" id="ARBA00022692"/>
    </source>
</evidence>
<keyword evidence="10" id="KW-1185">Reference proteome</keyword>
<protein>
    <submittedName>
        <fullName evidence="9">ABC-type dipeptide/oligopeptide/nickel transport system permease component</fullName>
    </submittedName>
</protein>
<keyword evidence="5 7" id="KW-1133">Transmembrane helix</keyword>
<sequence length="685" mass="75070">MTNWLIKRVGQSVLTVVVVFHLTFALVRLMPGNPFEAMVAQMLSENPNNPDAARRLVEIYININPDAPMYEQYLSYMSSMLQGNLGYSMSQQESVNQILAEAVPWTIFYMSIAMVVTFTTSICLGAIMAYYEGSKFDTAMTVVAVVESSTPYYVVALLMSFVFAYQLGWFPTGSRYPGGADIGLNGEFIFGALHHAALPILSMIVTGAAASLSMRGNSISVLGSDHIRVARLRGLPPTRIALRYVMRNAILPLYTGLLLLLGFMIGGSIILEDIFQYRGMGWYMYEGVQNRDYPLMVGGFMVICITVVIMMFIADLTYSRLDPRAKTGGDDMEVYGSAAGVPIRTQIKRYIKRLTNSSEKRADGGTTTHGFFGEEDIIDVDRKDVLYRKFDRSLYAPAKIVLSDWRGFLGTSILSGFVLLAVFGPRFVPSPTATFERWVSPLDGNLAHPLGTTNGGQDLLSLMVHGTSPVLIMITVGAFATVTLGVSIGAAAGFRGGNTDRLLMTLCDIIVSVPGLPLIIVIAAIVEPRHPAMVGLVLSVAAWGGLGRSIRSEVLKVRSQEYVEASRAMGVNTFSIILKDILPNIWPYILINLANNARNIIFSSVGLYFLGFLPRSTRNWGVVLDAAQRNNALYSLGQVHYIAVPAVFIIVLSMGLILVSQSLDRISNPRIRARHAKSVDEEEPV</sequence>
<feature type="transmembrane region" description="Helical" evidence="7">
    <location>
        <begin position="532"/>
        <end position="550"/>
    </location>
</feature>
<keyword evidence="3" id="KW-1003">Cell membrane</keyword>
<evidence type="ECO:0000256" key="3">
    <source>
        <dbReference type="ARBA" id="ARBA00022475"/>
    </source>
</evidence>
<reference evidence="9 10" key="1">
    <citation type="submission" date="2018-09" db="EMBL/GenBank/DDBJ databases">
        <title>Genomic Encyclopedia of Archaeal and Bacterial Type Strains, Phase II (KMG-II): from individual species to whole genera.</title>
        <authorList>
            <person name="Goeker M."/>
        </authorList>
    </citation>
    <scope>NUCLEOTIDE SEQUENCE [LARGE SCALE GENOMIC DNA]</scope>
    <source>
        <strain evidence="9 10">DSM 13151</strain>
    </source>
</reference>
<dbReference type="Pfam" id="PF00528">
    <property type="entry name" value="BPD_transp_1"/>
    <property type="match status" value="2"/>
</dbReference>
<dbReference type="PROSITE" id="PS50928">
    <property type="entry name" value="ABC_TM1"/>
    <property type="match status" value="2"/>
</dbReference>
<dbReference type="PANTHER" id="PTHR30465:SF44">
    <property type="entry name" value="ABC-TYPE DIPEPTIDE_OLIGOPEPTIDE TRANSPORT SYSTEM, PERMEASE COMPONENT"/>
    <property type="match status" value="1"/>
</dbReference>
<feature type="transmembrane region" description="Helical" evidence="7">
    <location>
        <begin position="506"/>
        <end position="526"/>
    </location>
</feature>
<proteinExistence type="inferred from homology"/>
<dbReference type="InterPro" id="IPR045621">
    <property type="entry name" value="BPD_transp_1_N"/>
</dbReference>
<evidence type="ECO:0000313" key="10">
    <source>
        <dbReference type="Proteomes" id="UP000283805"/>
    </source>
</evidence>
<evidence type="ECO:0000256" key="7">
    <source>
        <dbReference type="RuleBase" id="RU363032"/>
    </source>
</evidence>
<evidence type="ECO:0000259" key="8">
    <source>
        <dbReference type="PROSITE" id="PS50928"/>
    </source>
</evidence>
<accession>A0A419WJD7</accession>
<keyword evidence="2 7" id="KW-0813">Transport</keyword>
<feature type="transmembrane region" description="Helical" evidence="7">
    <location>
        <begin position="107"/>
        <end position="131"/>
    </location>
</feature>
<dbReference type="Proteomes" id="UP000283805">
    <property type="component" value="Unassembled WGS sequence"/>
</dbReference>
<evidence type="ECO:0000256" key="1">
    <source>
        <dbReference type="ARBA" id="ARBA00004651"/>
    </source>
</evidence>
<comment type="caution">
    <text evidence="9">The sequence shown here is derived from an EMBL/GenBank/DDBJ whole genome shotgun (WGS) entry which is preliminary data.</text>
</comment>
<feature type="transmembrane region" description="Helical" evidence="7">
    <location>
        <begin position="188"/>
        <end position="210"/>
    </location>
</feature>
<feature type="domain" description="ABC transmembrane type-1" evidence="8">
    <location>
        <begin position="467"/>
        <end position="660"/>
    </location>
</feature>
<dbReference type="OrthoDB" id="44105at2157"/>
<dbReference type="SUPFAM" id="SSF161098">
    <property type="entry name" value="MetI-like"/>
    <property type="match status" value="2"/>
</dbReference>
<comment type="similarity">
    <text evidence="7">Belongs to the binding-protein-dependent transport system permease family.</text>
</comment>
<feature type="transmembrane region" description="Helical" evidence="7">
    <location>
        <begin position="408"/>
        <end position="428"/>
    </location>
</feature>
<evidence type="ECO:0000256" key="6">
    <source>
        <dbReference type="ARBA" id="ARBA00023136"/>
    </source>
</evidence>
<dbReference type="GO" id="GO:0055085">
    <property type="term" value="P:transmembrane transport"/>
    <property type="evidence" value="ECO:0007669"/>
    <property type="project" value="InterPro"/>
</dbReference>
<gene>
    <name evidence="9" type="ORF">ATJ93_2404</name>
</gene>
<dbReference type="AlphaFoldDB" id="A0A419WJD7"/>
<dbReference type="CDD" id="cd06261">
    <property type="entry name" value="TM_PBP2"/>
    <property type="match status" value="1"/>
</dbReference>
<dbReference type="Gene3D" id="1.10.3720.10">
    <property type="entry name" value="MetI-like"/>
    <property type="match status" value="2"/>
</dbReference>
<dbReference type="InterPro" id="IPR000515">
    <property type="entry name" value="MetI-like"/>
</dbReference>
<feature type="transmembrane region" description="Helical" evidence="7">
    <location>
        <begin position="293"/>
        <end position="314"/>
    </location>
</feature>
<dbReference type="PANTHER" id="PTHR30465">
    <property type="entry name" value="INNER MEMBRANE ABC TRANSPORTER"/>
    <property type="match status" value="1"/>
</dbReference>
<evidence type="ECO:0000256" key="5">
    <source>
        <dbReference type="ARBA" id="ARBA00022989"/>
    </source>
</evidence>
<name>A0A419WJD7_9EURY</name>
<dbReference type="InterPro" id="IPR035906">
    <property type="entry name" value="MetI-like_sf"/>
</dbReference>
<comment type="subcellular location">
    <subcellularLocation>
        <location evidence="1 7">Cell membrane</location>
        <topology evidence="1 7">Multi-pass membrane protein</topology>
    </subcellularLocation>
</comment>
<dbReference type="RefSeq" id="WP_120244805.1">
    <property type="nucleotide sequence ID" value="NZ_RAPO01000002.1"/>
</dbReference>
<dbReference type="EMBL" id="RAPO01000002">
    <property type="protein sequence ID" value="RKD95546.1"/>
    <property type="molecule type" value="Genomic_DNA"/>
</dbReference>
<dbReference type="Pfam" id="PF19300">
    <property type="entry name" value="BPD_transp_1_N"/>
    <property type="match status" value="1"/>
</dbReference>
<organism evidence="9 10">
    <name type="scientific">Halopiger aswanensis</name>
    <dbReference type="NCBI Taxonomy" id="148449"/>
    <lineage>
        <taxon>Archaea</taxon>
        <taxon>Methanobacteriati</taxon>
        <taxon>Methanobacteriota</taxon>
        <taxon>Stenosarchaea group</taxon>
        <taxon>Halobacteria</taxon>
        <taxon>Halobacteriales</taxon>
        <taxon>Natrialbaceae</taxon>
        <taxon>Halopiger</taxon>
    </lineage>
</organism>
<keyword evidence="4 7" id="KW-0812">Transmembrane</keyword>
<feature type="transmembrane region" description="Helical" evidence="7">
    <location>
        <begin position="152"/>
        <end position="168"/>
    </location>
</feature>
<evidence type="ECO:0000256" key="2">
    <source>
        <dbReference type="ARBA" id="ARBA00022448"/>
    </source>
</evidence>
<dbReference type="GO" id="GO:0005886">
    <property type="term" value="C:plasma membrane"/>
    <property type="evidence" value="ECO:0007669"/>
    <property type="project" value="UniProtKB-SubCell"/>
</dbReference>
<feature type="transmembrane region" description="Helical" evidence="7">
    <location>
        <begin position="470"/>
        <end position="494"/>
    </location>
</feature>
<feature type="transmembrane region" description="Helical" evidence="7">
    <location>
        <begin position="12"/>
        <end position="30"/>
    </location>
</feature>
<feature type="transmembrane region" description="Helical" evidence="7">
    <location>
        <begin position="249"/>
        <end position="271"/>
    </location>
</feature>
<keyword evidence="6 7" id="KW-0472">Membrane</keyword>
<feature type="transmembrane region" description="Helical" evidence="7">
    <location>
        <begin position="639"/>
        <end position="660"/>
    </location>
</feature>
<feature type="domain" description="ABC transmembrane type-1" evidence="8">
    <location>
        <begin position="103"/>
        <end position="314"/>
    </location>
</feature>